<keyword evidence="2" id="KW-1185">Reference proteome</keyword>
<dbReference type="RefSeq" id="WP_190605962.1">
    <property type="nucleotide sequence ID" value="NZ_CP021056.1"/>
</dbReference>
<sequence>MINTESKNFGNINDYPTRAIAHPPRLRGGLGRGLLNKLVAFGELV</sequence>
<gene>
    <name evidence="1" type="ORF">B6N60_00265</name>
</gene>
<dbReference type="KEGG" id="rsin:B6N60_00265"/>
<name>A0A975T3N9_9NOST</name>
<dbReference type="EMBL" id="CP021056">
    <property type="protein sequence ID" value="QXE21588.1"/>
    <property type="molecule type" value="Genomic_DNA"/>
</dbReference>
<proteinExistence type="predicted"/>
<organism evidence="1 2">
    <name type="scientific">Richelia sinica FACHB-800</name>
    <dbReference type="NCBI Taxonomy" id="1357546"/>
    <lineage>
        <taxon>Bacteria</taxon>
        <taxon>Bacillati</taxon>
        <taxon>Cyanobacteriota</taxon>
        <taxon>Cyanophyceae</taxon>
        <taxon>Nostocales</taxon>
        <taxon>Nostocaceae</taxon>
        <taxon>Richelia</taxon>
    </lineage>
</organism>
<dbReference type="Proteomes" id="UP000683511">
    <property type="component" value="Chromosome"/>
</dbReference>
<protein>
    <submittedName>
        <fullName evidence="1">Uncharacterized protein</fullName>
    </submittedName>
</protein>
<evidence type="ECO:0000313" key="2">
    <source>
        <dbReference type="Proteomes" id="UP000683511"/>
    </source>
</evidence>
<reference evidence="1" key="1">
    <citation type="submission" date="2017-04" db="EMBL/GenBank/DDBJ databases">
        <title>Genome deletions in a multicellular cyanobacterial endosymbiont for morphological adaptation in marine diatoms.</title>
        <authorList>
            <person name="Wang Y."/>
            <person name="Gao H."/>
            <person name="Li R."/>
            <person name="Xu X."/>
        </authorList>
    </citation>
    <scope>NUCLEOTIDE SEQUENCE</scope>
    <source>
        <strain evidence="1">FACHB 800</strain>
    </source>
</reference>
<dbReference type="AlphaFoldDB" id="A0A975T3N9"/>
<evidence type="ECO:0000313" key="1">
    <source>
        <dbReference type="EMBL" id="QXE21588.1"/>
    </source>
</evidence>
<accession>A0A975T3N9</accession>